<evidence type="ECO:0000256" key="8">
    <source>
        <dbReference type="ARBA" id="ARBA00023136"/>
    </source>
</evidence>
<keyword evidence="6 13" id="KW-0732">Signal</keyword>
<dbReference type="PANTHER" id="PTHR30069:SF29">
    <property type="entry name" value="HEMOGLOBIN AND HEMOGLOBIN-HAPTOGLOBIN-BINDING PROTEIN 1-RELATED"/>
    <property type="match status" value="1"/>
</dbReference>
<dbReference type="EMBL" id="UWPJ01000008">
    <property type="protein sequence ID" value="VCU68876.1"/>
    <property type="molecule type" value="Genomic_DNA"/>
</dbReference>
<evidence type="ECO:0000256" key="12">
    <source>
        <dbReference type="RuleBase" id="RU003357"/>
    </source>
</evidence>
<dbReference type="Gene3D" id="2.170.130.10">
    <property type="entry name" value="TonB-dependent receptor, plug domain"/>
    <property type="match status" value="1"/>
</dbReference>
<keyword evidence="8 11" id="KW-0472">Membrane</keyword>
<dbReference type="InterPro" id="IPR039426">
    <property type="entry name" value="TonB-dep_rcpt-like"/>
</dbReference>
<dbReference type="PANTHER" id="PTHR30069">
    <property type="entry name" value="TONB-DEPENDENT OUTER MEMBRANE RECEPTOR"/>
    <property type="match status" value="1"/>
</dbReference>
<protein>
    <submittedName>
        <fullName evidence="16">Colicin I receptor</fullName>
    </submittedName>
</protein>
<keyword evidence="9 16" id="KW-0675">Receptor</keyword>
<keyword evidence="4 11" id="KW-1134">Transmembrane beta strand</keyword>
<dbReference type="GO" id="GO:0044718">
    <property type="term" value="P:siderophore transmembrane transport"/>
    <property type="evidence" value="ECO:0007669"/>
    <property type="project" value="TreeGrafter"/>
</dbReference>
<dbReference type="InterPro" id="IPR012910">
    <property type="entry name" value="Plug_dom"/>
</dbReference>
<feature type="signal peptide" evidence="13">
    <location>
        <begin position="1"/>
        <end position="29"/>
    </location>
</feature>
<reference evidence="16 17" key="1">
    <citation type="submission" date="2018-10" db="EMBL/GenBank/DDBJ databases">
        <authorList>
            <person name="Criscuolo A."/>
        </authorList>
    </citation>
    <scope>NUCLEOTIDE SEQUENCE [LARGE SCALE GENOMIC DNA]</scope>
    <source>
        <strain evidence="16">DnA1</strain>
    </source>
</reference>
<sequence>MPRFPCKPSVRLTLCAVLGAPVLAAPTHAAEPAHELAPVVVTGTRTEKTLDDTPIRTEVVTREEIERTHARTLTQALENIPGLQLREIHGKSGYELSLQGLSSDQVLVLIDGLPISASTGSTVDLSQYLLTDIDHIEVVKGATSAQYGSSAMGGVINVITRKAQPGLSGTATLDAGSYGDQNAKGGSWRPANRHGQLTLQGGNERLRARIAADIIDDDGFAVDPDSWSRQQYTARVDWLPSAAQSYWLDGSVYREDDTQRYTTFVPPNLLPQRKTENITRDRLAGGGQWDLSNGTRLQLKGVGERYDSTSQAYSNEFPTTHRTAKQQMGHLTAQVDLPAWRNQLWQFGADYHYEELKQDNNGVSEFLNKGTVDRSSKEVFAQNDIIFNDTWELLLGARYQDDSDFGGHFAPKASLRGKLLETRDWSGVLRASVGQGYRVPNLKERYYLFDHSALGYMVLGNPNLKPESSNSFQLGGTLTFRQNLTLEVNAFLNRVKDLIQTDMSNTTVVNGVTAYTYRNIARART</sequence>
<evidence type="ECO:0000256" key="3">
    <source>
        <dbReference type="ARBA" id="ARBA00022448"/>
    </source>
</evidence>
<gene>
    <name evidence="16" type="primary">cirA_2</name>
    <name evidence="16" type="ORF">PIGHUM_00935</name>
</gene>
<evidence type="ECO:0000256" key="13">
    <source>
        <dbReference type="SAM" id="SignalP"/>
    </source>
</evidence>
<dbReference type="PROSITE" id="PS52016">
    <property type="entry name" value="TONB_DEPENDENT_REC_3"/>
    <property type="match status" value="1"/>
</dbReference>
<evidence type="ECO:0000259" key="14">
    <source>
        <dbReference type="Pfam" id="PF00593"/>
    </source>
</evidence>
<evidence type="ECO:0000256" key="4">
    <source>
        <dbReference type="ARBA" id="ARBA00022452"/>
    </source>
</evidence>
<dbReference type="Pfam" id="PF00593">
    <property type="entry name" value="TonB_dep_Rec_b-barrel"/>
    <property type="match status" value="1"/>
</dbReference>
<dbReference type="Pfam" id="PF07715">
    <property type="entry name" value="Plug"/>
    <property type="match status" value="1"/>
</dbReference>
<evidence type="ECO:0000259" key="15">
    <source>
        <dbReference type="Pfam" id="PF07715"/>
    </source>
</evidence>
<feature type="domain" description="TonB-dependent receptor plug" evidence="15">
    <location>
        <begin position="50"/>
        <end position="155"/>
    </location>
</feature>
<keyword evidence="17" id="KW-1185">Reference proteome</keyword>
<comment type="similarity">
    <text evidence="2 11 12">Belongs to the TonB-dependent receptor family.</text>
</comment>
<evidence type="ECO:0000313" key="17">
    <source>
        <dbReference type="Proteomes" id="UP000277294"/>
    </source>
</evidence>
<keyword evidence="3 11" id="KW-0813">Transport</keyword>
<dbReference type="InterPro" id="IPR036942">
    <property type="entry name" value="Beta-barrel_TonB_sf"/>
</dbReference>
<evidence type="ECO:0000256" key="6">
    <source>
        <dbReference type="ARBA" id="ARBA00022729"/>
    </source>
</evidence>
<evidence type="ECO:0000256" key="1">
    <source>
        <dbReference type="ARBA" id="ARBA00004571"/>
    </source>
</evidence>
<dbReference type="Proteomes" id="UP000277294">
    <property type="component" value="Unassembled WGS sequence"/>
</dbReference>
<evidence type="ECO:0000256" key="10">
    <source>
        <dbReference type="ARBA" id="ARBA00023237"/>
    </source>
</evidence>
<dbReference type="AlphaFoldDB" id="A0A3P4AZW0"/>
<dbReference type="Gene3D" id="2.40.170.20">
    <property type="entry name" value="TonB-dependent receptor, beta-barrel domain"/>
    <property type="match status" value="1"/>
</dbReference>
<dbReference type="SUPFAM" id="SSF56935">
    <property type="entry name" value="Porins"/>
    <property type="match status" value="1"/>
</dbReference>
<evidence type="ECO:0000256" key="11">
    <source>
        <dbReference type="PROSITE-ProRule" id="PRU01360"/>
    </source>
</evidence>
<keyword evidence="5 11" id="KW-0812">Transmembrane</keyword>
<dbReference type="InterPro" id="IPR000531">
    <property type="entry name" value="Beta-barrel_TonB"/>
</dbReference>
<evidence type="ECO:0000256" key="2">
    <source>
        <dbReference type="ARBA" id="ARBA00009810"/>
    </source>
</evidence>
<evidence type="ECO:0000313" key="16">
    <source>
        <dbReference type="EMBL" id="VCU68876.1"/>
    </source>
</evidence>
<accession>A0A3P4AZW0</accession>
<name>A0A3P4AZW0_9BURK</name>
<dbReference type="GO" id="GO:0009279">
    <property type="term" value="C:cell outer membrane"/>
    <property type="evidence" value="ECO:0007669"/>
    <property type="project" value="UniProtKB-SubCell"/>
</dbReference>
<feature type="domain" description="TonB-dependent receptor-like beta-barrel" evidence="14">
    <location>
        <begin position="237"/>
        <end position="525"/>
    </location>
</feature>
<organism evidence="16 17">
    <name type="scientific">Pigmentiphaga humi</name>
    <dbReference type="NCBI Taxonomy" id="2478468"/>
    <lineage>
        <taxon>Bacteria</taxon>
        <taxon>Pseudomonadati</taxon>
        <taxon>Pseudomonadota</taxon>
        <taxon>Betaproteobacteria</taxon>
        <taxon>Burkholderiales</taxon>
        <taxon>Alcaligenaceae</taxon>
        <taxon>Pigmentiphaga</taxon>
    </lineage>
</organism>
<evidence type="ECO:0000256" key="9">
    <source>
        <dbReference type="ARBA" id="ARBA00023170"/>
    </source>
</evidence>
<evidence type="ECO:0000256" key="7">
    <source>
        <dbReference type="ARBA" id="ARBA00023077"/>
    </source>
</evidence>
<keyword evidence="10 11" id="KW-0998">Cell outer membrane</keyword>
<proteinExistence type="inferred from homology"/>
<dbReference type="GO" id="GO:0015344">
    <property type="term" value="F:siderophore uptake transmembrane transporter activity"/>
    <property type="evidence" value="ECO:0007669"/>
    <property type="project" value="TreeGrafter"/>
</dbReference>
<feature type="chain" id="PRO_5018243494" evidence="13">
    <location>
        <begin position="30"/>
        <end position="525"/>
    </location>
</feature>
<keyword evidence="7 12" id="KW-0798">TonB box</keyword>
<comment type="subcellular location">
    <subcellularLocation>
        <location evidence="1 11">Cell outer membrane</location>
        <topology evidence="1 11">Multi-pass membrane protein</topology>
    </subcellularLocation>
</comment>
<dbReference type="CDD" id="cd01347">
    <property type="entry name" value="ligand_gated_channel"/>
    <property type="match status" value="1"/>
</dbReference>
<dbReference type="InterPro" id="IPR037066">
    <property type="entry name" value="Plug_dom_sf"/>
</dbReference>
<evidence type="ECO:0000256" key="5">
    <source>
        <dbReference type="ARBA" id="ARBA00022692"/>
    </source>
</evidence>